<dbReference type="PANTHER" id="PTHR47178">
    <property type="entry name" value="MONOOXYGENASE, FAD-BINDING"/>
    <property type="match status" value="1"/>
</dbReference>
<dbReference type="PANTHER" id="PTHR47178:SF3">
    <property type="entry name" value="FAD-BINDING DOMAIN-CONTAINING PROTEIN"/>
    <property type="match status" value="1"/>
</dbReference>
<dbReference type="InterPro" id="IPR002938">
    <property type="entry name" value="FAD-bd"/>
</dbReference>
<dbReference type="Proteomes" id="UP000029964">
    <property type="component" value="Unassembled WGS sequence"/>
</dbReference>
<dbReference type="STRING" id="857340.A0A086TEP5"/>
<dbReference type="Pfam" id="PF13450">
    <property type="entry name" value="NAD_binding_8"/>
    <property type="match status" value="1"/>
</dbReference>
<dbReference type="EMBL" id="JPKY01000007">
    <property type="protein sequence ID" value="KFH47827.1"/>
    <property type="molecule type" value="Genomic_DNA"/>
</dbReference>
<comment type="cofactor">
    <cofactor evidence="1">
        <name>FAD</name>
        <dbReference type="ChEBI" id="CHEBI:57692"/>
    </cofactor>
</comment>
<evidence type="ECO:0000259" key="6">
    <source>
        <dbReference type="Pfam" id="PF01494"/>
    </source>
</evidence>
<accession>A0A086TEP5</accession>
<dbReference type="GO" id="GO:0004497">
    <property type="term" value="F:monooxygenase activity"/>
    <property type="evidence" value="ECO:0007669"/>
    <property type="project" value="UniProtKB-KW"/>
</dbReference>
<keyword evidence="3" id="KW-0274">FAD</keyword>
<evidence type="ECO:0000256" key="5">
    <source>
        <dbReference type="ARBA" id="ARBA00023033"/>
    </source>
</evidence>
<evidence type="ECO:0000256" key="3">
    <source>
        <dbReference type="ARBA" id="ARBA00022827"/>
    </source>
</evidence>
<keyword evidence="2" id="KW-0285">Flavoprotein</keyword>
<feature type="domain" description="FAD-binding" evidence="6">
    <location>
        <begin position="117"/>
        <end position="363"/>
    </location>
</feature>
<dbReference type="OrthoDB" id="47494at2759"/>
<gene>
    <name evidence="7" type="ORF">ACRE_014490</name>
</gene>
<dbReference type="Gene3D" id="3.50.50.60">
    <property type="entry name" value="FAD/NAD(P)-binding domain"/>
    <property type="match status" value="1"/>
</dbReference>
<dbReference type="AlphaFoldDB" id="A0A086TEP5"/>
<keyword evidence="8" id="KW-1185">Reference proteome</keyword>
<dbReference type="SUPFAM" id="SSF51905">
    <property type="entry name" value="FAD/NAD(P)-binding domain"/>
    <property type="match status" value="1"/>
</dbReference>
<reference evidence="8" key="1">
    <citation type="journal article" date="2014" name="Genome Announc.">
        <title>Genome sequence and annotation of Acremonium chrysogenum, producer of the beta-lactam antibiotic cephalosporin C.</title>
        <authorList>
            <person name="Terfehr D."/>
            <person name="Dahlmann T.A."/>
            <person name="Specht T."/>
            <person name="Zadra I."/>
            <person name="Kuernsteiner H."/>
            <person name="Kueck U."/>
        </authorList>
    </citation>
    <scope>NUCLEOTIDE SEQUENCE [LARGE SCALE GENOMIC DNA]</scope>
    <source>
        <strain evidence="8">ATCC 11550 / CBS 779.69 / DSM 880 / IAM 14645 / JCM 23072 / IMI 49137</strain>
    </source>
</reference>
<keyword evidence="4" id="KW-0560">Oxidoreductase</keyword>
<evidence type="ECO:0000256" key="1">
    <source>
        <dbReference type="ARBA" id="ARBA00001974"/>
    </source>
</evidence>
<keyword evidence="5 7" id="KW-0503">Monooxygenase</keyword>
<dbReference type="Pfam" id="PF01494">
    <property type="entry name" value="FAD_binding_3"/>
    <property type="match status" value="1"/>
</dbReference>
<sequence length="395" mass="44395">MTAPRVAIVGSGLTGLLAAQGLQKNGIRVVVYEKDPSLDFRQRDWTIMLHWGMSTLGKILPQEVRDIFPQAFCDPFYKEEYPPSLPCLGNMTGKPAFHIPSTWMRLISRQRFRRVLSHGLRIECKKKLQALKHSSDGDGPVTMVFEDGSRHEADIIVGADGPRSAVRTHLLGEEKSAVVNSPWVIAMTIFSYGDAEKARFVRQLHPVWHMVYGPEGIGALAVTDAGKSNDPKEWQFYFVRIWEQDLEHSINGEEALKIFKEKSTRLCEPFRSAAEWIPEGSLCNVDQLKYWVPEPWDNRGGRVTLAGDAAHSIMPFRGQGFNRSMEDTLQLVEAIVKIRDGADRAEAMASYDRDVCARGRDAVLASLEEGKTNMNYERLGTSKTATRGFAKEVRL</sequence>
<evidence type="ECO:0000313" key="7">
    <source>
        <dbReference type="EMBL" id="KFH47827.1"/>
    </source>
</evidence>
<dbReference type="PRINTS" id="PR00420">
    <property type="entry name" value="RNGMNOXGNASE"/>
</dbReference>
<dbReference type="GO" id="GO:0071949">
    <property type="term" value="F:FAD binding"/>
    <property type="evidence" value="ECO:0007669"/>
    <property type="project" value="InterPro"/>
</dbReference>
<comment type="caution">
    <text evidence="7">The sequence shown here is derived from an EMBL/GenBank/DDBJ whole genome shotgun (WGS) entry which is preliminary data.</text>
</comment>
<evidence type="ECO:0000313" key="8">
    <source>
        <dbReference type="Proteomes" id="UP000029964"/>
    </source>
</evidence>
<evidence type="ECO:0000256" key="4">
    <source>
        <dbReference type="ARBA" id="ARBA00023002"/>
    </source>
</evidence>
<name>A0A086TEP5_HAPC1</name>
<protein>
    <submittedName>
        <fullName evidence="7">Kynurenine 3-monooxygenase-like protein</fullName>
    </submittedName>
</protein>
<dbReference type="HOGENOM" id="CLU_009665_3_2_1"/>
<evidence type="ECO:0000256" key="2">
    <source>
        <dbReference type="ARBA" id="ARBA00022630"/>
    </source>
</evidence>
<organism evidence="7 8">
    <name type="scientific">Hapsidospora chrysogenum (strain ATCC 11550 / CBS 779.69 / DSM 880 / IAM 14645 / JCM 23072 / IMI 49137)</name>
    <name type="common">Acremonium chrysogenum</name>
    <dbReference type="NCBI Taxonomy" id="857340"/>
    <lineage>
        <taxon>Eukaryota</taxon>
        <taxon>Fungi</taxon>
        <taxon>Dikarya</taxon>
        <taxon>Ascomycota</taxon>
        <taxon>Pezizomycotina</taxon>
        <taxon>Sordariomycetes</taxon>
        <taxon>Hypocreomycetidae</taxon>
        <taxon>Hypocreales</taxon>
        <taxon>Bionectriaceae</taxon>
        <taxon>Hapsidospora</taxon>
    </lineage>
</organism>
<dbReference type="InterPro" id="IPR036188">
    <property type="entry name" value="FAD/NAD-bd_sf"/>
</dbReference>
<proteinExistence type="predicted"/>